<evidence type="ECO:0008006" key="4">
    <source>
        <dbReference type="Google" id="ProtNLM"/>
    </source>
</evidence>
<proteinExistence type="predicted"/>
<dbReference type="EnsemblPlants" id="LPERR02G13880.1">
    <property type="protein sequence ID" value="LPERR02G13880.1"/>
    <property type="gene ID" value="LPERR02G13880"/>
</dbReference>
<evidence type="ECO:0000313" key="3">
    <source>
        <dbReference type="Proteomes" id="UP000032180"/>
    </source>
</evidence>
<reference evidence="2 3" key="1">
    <citation type="submission" date="2012-08" db="EMBL/GenBank/DDBJ databases">
        <title>Oryza genome evolution.</title>
        <authorList>
            <person name="Wing R.A."/>
        </authorList>
    </citation>
    <scope>NUCLEOTIDE SEQUENCE</scope>
</reference>
<sequence>MDRAPPPPRRSPRRPTSPPPHLRPPTQESPLPIRHQGSRAPRHPLPIQPVVSFLDSLDVESLRVKTDEALAIYSSLQLNSLLATDNDSVNSIATVKDRRSSESEISPSTSRADGFGARAAQLLRAAEGIGWHVQGNQDSSNAIRESLTFINSGGEAYNHAREDIDDGSRPSPVWRGCQRRIEAGVEIDAVRSMPGAAQRATPTRWRGWWPAGPRCEGGGRHSAEVLKGDSSKSFEKEIFRFQIDNGCFVNCLCDQPNNWRNQSISLTDLKEVEINGFRGQDHEVDLLKILLRCATALETDCEIF</sequence>
<name>A0A0D9VG56_9ORYZ</name>
<dbReference type="Proteomes" id="UP000032180">
    <property type="component" value="Chromosome 2"/>
</dbReference>
<dbReference type="Gramene" id="LPERR02G13880.1">
    <property type="protein sequence ID" value="LPERR02G13880.1"/>
    <property type="gene ID" value="LPERR02G13880"/>
</dbReference>
<protein>
    <recommendedName>
        <fullName evidence="4">FBD domain-containing protein</fullName>
    </recommendedName>
</protein>
<dbReference type="AlphaFoldDB" id="A0A0D9VG56"/>
<organism evidence="2 3">
    <name type="scientific">Leersia perrieri</name>
    <dbReference type="NCBI Taxonomy" id="77586"/>
    <lineage>
        <taxon>Eukaryota</taxon>
        <taxon>Viridiplantae</taxon>
        <taxon>Streptophyta</taxon>
        <taxon>Embryophyta</taxon>
        <taxon>Tracheophyta</taxon>
        <taxon>Spermatophyta</taxon>
        <taxon>Magnoliopsida</taxon>
        <taxon>Liliopsida</taxon>
        <taxon>Poales</taxon>
        <taxon>Poaceae</taxon>
        <taxon>BOP clade</taxon>
        <taxon>Oryzoideae</taxon>
        <taxon>Oryzeae</taxon>
        <taxon>Oryzinae</taxon>
        <taxon>Leersia</taxon>
    </lineage>
</organism>
<feature type="region of interest" description="Disordered" evidence="1">
    <location>
        <begin position="1"/>
        <end position="45"/>
    </location>
</feature>
<evidence type="ECO:0000313" key="2">
    <source>
        <dbReference type="EnsemblPlants" id="LPERR02G13880.1"/>
    </source>
</evidence>
<dbReference type="HOGENOM" id="CLU_916326_0_0_1"/>
<reference evidence="3" key="2">
    <citation type="submission" date="2013-12" db="EMBL/GenBank/DDBJ databases">
        <authorList>
            <person name="Yu Y."/>
            <person name="Lee S."/>
            <person name="de Baynast K."/>
            <person name="Wissotski M."/>
            <person name="Liu L."/>
            <person name="Talag J."/>
            <person name="Goicoechea J."/>
            <person name="Angelova A."/>
            <person name="Jetty R."/>
            <person name="Kudrna D."/>
            <person name="Golser W."/>
            <person name="Rivera L."/>
            <person name="Zhang J."/>
            <person name="Wing R."/>
        </authorList>
    </citation>
    <scope>NUCLEOTIDE SEQUENCE</scope>
</reference>
<accession>A0A0D9VG56</accession>
<keyword evidence="3" id="KW-1185">Reference proteome</keyword>
<feature type="compositionally biased region" description="Pro residues" evidence="1">
    <location>
        <begin position="1"/>
        <end position="23"/>
    </location>
</feature>
<reference evidence="2" key="3">
    <citation type="submission" date="2015-04" db="UniProtKB">
        <authorList>
            <consortium name="EnsemblPlants"/>
        </authorList>
    </citation>
    <scope>IDENTIFICATION</scope>
</reference>
<evidence type="ECO:0000256" key="1">
    <source>
        <dbReference type="SAM" id="MobiDB-lite"/>
    </source>
</evidence>